<evidence type="ECO:0000259" key="2">
    <source>
        <dbReference type="Pfam" id="PF13472"/>
    </source>
</evidence>
<keyword evidence="1" id="KW-0732">Signal</keyword>
<name>A0ABR7X8B1_9SPHI</name>
<dbReference type="CDD" id="cd04501">
    <property type="entry name" value="SGNH_hydrolase_like_4"/>
    <property type="match status" value="1"/>
</dbReference>
<dbReference type="PANTHER" id="PTHR30383">
    <property type="entry name" value="THIOESTERASE 1/PROTEASE 1/LYSOPHOSPHOLIPASE L1"/>
    <property type="match status" value="1"/>
</dbReference>
<protein>
    <submittedName>
        <fullName evidence="3">SGNH/GDSL hydrolase family protein</fullName>
    </submittedName>
</protein>
<feature type="signal peptide" evidence="1">
    <location>
        <begin position="1"/>
        <end position="20"/>
    </location>
</feature>
<keyword evidence="4" id="KW-1185">Reference proteome</keyword>
<gene>
    <name evidence="3" type="ORF">IDJ75_16060</name>
</gene>
<dbReference type="Gene3D" id="3.40.50.1110">
    <property type="entry name" value="SGNH hydrolase"/>
    <property type="match status" value="1"/>
</dbReference>
<dbReference type="EMBL" id="JACWMW010000003">
    <property type="protein sequence ID" value="MBD1386799.1"/>
    <property type="molecule type" value="Genomic_DNA"/>
</dbReference>
<keyword evidence="3" id="KW-0378">Hydrolase</keyword>
<dbReference type="InterPro" id="IPR036514">
    <property type="entry name" value="SGNH_hydro_sf"/>
</dbReference>
<dbReference type="Pfam" id="PF13472">
    <property type="entry name" value="Lipase_GDSL_2"/>
    <property type="match status" value="1"/>
</dbReference>
<evidence type="ECO:0000256" key="1">
    <source>
        <dbReference type="SAM" id="SignalP"/>
    </source>
</evidence>
<reference evidence="3 4" key="1">
    <citation type="submission" date="2020-09" db="EMBL/GenBank/DDBJ databases">
        <title>Novel species of Mucilaginibacter isolated from a glacier on the Tibetan Plateau.</title>
        <authorList>
            <person name="Liu Q."/>
            <person name="Xin Y.-H."/>
        </authorList>
    </citation>
    <scope>NUCLEOTIDE SEQUENCE [LARGE SCALE GENOMIC DNA]</scope>
    <source>
        <strain evidence="3 4">CGMCC 1.13878</strain>
    </source>
</reference>
<sequence length="249" mass="27629">MKTIKIILCLVVICTLTAHAQQTEEQKKAEAWANFHKVVEERIHNDWAWIKRYEGDNEKLPAPAPGEKRVVFMGNSITEGWINTDPDFFKGKSYVNRGIGGQTTPQMLVRFREDVINLKPTVVVILAGINDIAGNTGPSKIENVAGNIFSMAELAKAAHIKVVLSSVLPAAAFPWNPKVNPIQSIIQLNAMLKAYAEQNKLGYIDYYTPMINEEKGLKKELCTDGVHPNMAGYKVMEPLAEAAIKKALK</sequence>
<organism evidence="3 4">
    <name type="scientific">Mucilaginibacter rigui</name>
    <dbReference type="NCBI Taxonomy" id="534635"/>
    <lineage>
        <taxon>Bacteria</taxon>
        <taxon>Pseudomonadati</taxon>
        <taxon>Bacteroidota</taxon>
        <taxon>Sphingobacteriia</taxon>
        <taxon>Sphingobacteriales</taxon>
        <taxon>Sphingobacteriaceae</taxon>
        <taxon>Mucilaginibacter</taxon>
    </lineage>
</organism>
<dbReference type="PANTHER" id="PTHR30383:SF5">
    <property type="entry name" value="SGNH HYDROLASE-TYPE ESTERASE DOMAIN-CONTAINING PROTEIN"/>
    <property type="match status" value="1"/>
</dbReference>
<proteinExistence type="predicted"/>
<dbReference type="SUPFAM" id="SSF52266">
    <property type="entry name" value="SGNH hydrolase"/>
    <property type="match status" value="1"/>
</dbReference>
<feature type="chain" id="PRO_5045953079" evidence="1">
    <location>
        <begin position="21"/>
        <end position="249"/>
    </location>
</feature>
<accession>A0ABR7X8B1</accession>
<dbReference type="InterPro" id="IPR051532">
    <property type="entry name" value="Ester_Hydrolysis_Enzymes"/>
</dbReference>
<feature type="domain" description="SGNH hydrolase-type esterase" evidence="2">
    <location>
        <begin position="72"/>
        <end position="235"/>
    </location>
</feature>
<comment type="caution">
    <text evidence="3">The sequence shown here is derived from an EMBL/GenBank/DDBJ whole genome shotgun (WGS) entry which is preliminary data.</text>
</comment>
<dbReference type="InterPro" id="IPR013830">
    <property type="entry name" value="SGNH_hydro"/>
</dbReference>
<evidence type="ECO:0000313" key="3">
    <source>
        <dbReference type="EMBL" id="MBD1386799.1"/>
    </source>
</evidence>
<dbReference type="RefSeq" id="WP_191176625.1">
    <property type="nucleotide sequence ID" value="NZ_JACWMW010000003.1"/>
</dbReference>
<dbReference type="GO" id="GO:0016787">
    <property type="term" value="F:hydrolase activity"/>
    <property type="evidence" value="ECO:0007669"/>
    <property type="project" value="UniProtKB-KW"/>
</dbReference>
<evidence type="ECO:0000313" key="4">
    <source>
        <dbReference type="Proteomes" id="UP000618754"/>
    </source>
</evidence>
<dbReference type="Proteomes" id="UP000618754">
    <property type="component" value="Unassembled WGS sequence"/>
</dbReference>